<reference evidence="2 3" key="1">
    <citation type="submission" date="2014-02" db="EMBL/GenBank/DDBJ databases">
        <title>Expanding our view of genomic diversity in Candidatus Accumulibacter clades.</title>
        <authorList>
            <person name="Skennerton C.T."/>
            <person name="Barr J.J."/>
            <person name="Slater F.R."/>
            <person name="Bond P.L."/>
            <person name="Tyson G.W."/>
        </authorList>
    </citation>
    <scope>NUCLEOTIDE SEQUENCE [LARGE SCALE GENOMIC DNA]</scope>
    <source>
        <strain evidence="3">BA-91</strain>
    </source>
</reference>
<evidence type="ECO:0000256" key="1">
    <source>
        <dbReference type="SAM" id="MobiDB-lite"/>
    </source>
</evidence>
<comment type="caution">
    <text evidence="2">The sequence shown here is derived from an EMBL/GenBank/DDBJ whole genome shotgun (WGS) entry which is preliminary data.</text>
</comment>
<organism evidence="2 3">
    <name type="scientific">Candidatus Accumulibacter phosphatis</name>
    <dbReference type="NCBI Taxonomy" id="327160"/>
    <lineage>
        <taxon>Bacteria</taxon>
        <taxon>Pseudomonadati</taxon>
        <taxon>Pseudomonadota</taxon>
        <taxon>Betaproteobacteria</taxon>
        <taxon>Candidatus Accumulibacter</taxon>
    </lineage>
</organism>
<feature type="compositionally biased region" description="Polar residues" evidence="1">
    <location>
        <begin position="1"/>
        <end position="13"/>
    </location>
</feature>
<evidence type="ECO:0000313" key="2">
    <source>
        <dbReference type="EMBL" id="KFB73410.1"/>
    </source>
</evidence>
<feature type="region of interest" description="Disordered" evidence="1">
    <location>
        <begin position="1"/>
        <end position="27"/>
    </location>
</feature>
<sequence>MQRFDQPTVTLQRRQPAAHPVAGKSGQRHFVVDVQMGAGDKRPAGGDVHRAEVVGLELAARDFAEFIQQTTQRLQIAFRFEQCLRRNDHFLAGVTEVACQSQPVGDAELLAA</sequence>
<evidence type="ECO:0000313" key="3">
    <source>
        <dbReference type="Proteomes" id="UP000020077"/>
    </source>
</evidence>
<gene>
    <name evidence="2" type="ORF">AW09_001326</name>
</gene>
<proteinExistence type="predicted"/>
<dbReference type="Proteomes" id="UP000020077">
    <property type="component" value="Unassembled WGS sequence"/>
</dbReference>
<dbReference type="AlphaFoldDB" id="A0A080LZG2"/>
<dbReference type="EMBL" id="JDVG02000227">
    <property type="protein sequence ID" value="KFB73410.1"/>
    <property type="molecule type" value="Genomic_DNA"/>
</dbReference>
<accession>A0A080LZG2</accession>
<protein>
    <submittedName>
        <fullName evidence="2">Uncharacterized protein</fullName>
    </submittedName>
</protein>
<name>A0A080LZG2_9PROT</name>